<dbReference type="SMART" id="SM00034">
    <property type="entry name" value="CLECT"/>
    <property type="match status" value="2"/>
</dbReference>
<dbReference type="GeneTree" id="ENSGT01100000263473"/>
<reference evidence="4" key="2">
    <citation type="submission" date="2025-08" db="UniProtKB">
        <authorList>
            <consortium name="Ensembl"/>
        </authorList>
    </citation>
    <scope>IDENTIFICATION</scope>
</reference>
<sequence>MKWIQAQNYCRKTYTNLATVHNAQDFAELSEVIGSSGYLWFGLQPDTEAWEWSLENQDHYDEGEADFRMWNNGEPSYGISSYMACVAMLQNGNWDDQLCENLLPFYCYNKKTSSFTFVGVSKSWGDAQSHCRDHYTDLASVRNQSESQQLKAIATSTAWIGLYRNSWKWSDGSTFSFTNWFSNSPSTVVTSSCGASSSVNWVNSNCIYTRKFVCFTAVSMRKVLKVQLKTTNTAVDMEGLKENILEKFSQRLNEHSPNEEFKLRWLKEPDGKTFNKDDEKELDKSSGQDQQPTVCNQV</sequence>
<evidence type="ECO:0000259" key="3">
    <source>
        <dbReference type="PROSITE" id="PS50041"/>
    </source>
</evidence>
<dbReference type="PROSITE" id="PS50041">
    <property type="entry name" value="C_TYPE_LECTIN_2"/>
    <property type="match status" value="2"/>
</dbReference>
<dbReference type="AlphaFoldDB" id="A0A669C5Y1"/>
<feature type="region of interest" description="Disordered" evidence="2">
    <location>
        <begin position="270"/>
        <end position="298"/>
    </location>
</feature>
<evidence type="ECO:0000313" key="4">
    <source>
        <dbReference type="Ensembl" id="ENSONIP00000042245.1"/>
    </source>
</evidence>
<dbReference type="PANTHER" id="PTHR45784:SF3">
    <property type="entry name" value="C-TYPE LECTIN DOMAIN FAMILY 4 MEMBER K-LIKE-RELATED"/>
    <property type="match status" value="1"/>
</dbReference>
<evidence type="ECO:0000256" key="2">
    <source>
        <dbReference type="SAM" id="MobiDB-lite"/>
    </source>
</evidence>
<dbReference type="InterPro" id="IPR016186">
    <property type="entry name" value="C-type_lectin-like/link_sf"/>
</dbReference>
<dbReference type="Proteomes" id="UP000005207">
    <property type="component" value="Linkage group LG4"/>
</dbReference>
<dbReference type="InterPro" id="IPR016187">
    <property type="entry name" value="CTDL_fold"/>
</dbReference>
<feature type="domain" description="C-type lectin" evidence="3">
    <location>
        <begin position="103"/>
        <end position="215"/>
    </location>
</feature>
<dbReference type="Ensembl" id="ENSONIT00000074138.1">
    <property type="protein sequence ID" value="ENSONIP00000042245.1"/>
    <property type="gene ID" value="ENSONIG00000028252.1"/>
</dbReference>
<proteinExistence type="predicted"/>
<reference evidence="5" key="1">
    <citation type="submission" date="2012-01" db="EMBL/GenBank/DDBJ databases">
        <title>The Genome Sequence of Oreochromis niloticus (Nile Tilapia).</title>
        <authorList>
            <consortium name="Broad Institute Genome Assembly Team"/>
            <consortium name="Broad Institute Sequencing Platform"/>
            <person name="Di Palma F."/>
            <person name="Johnson J."/>
            <person name="Lander E.S."/>
            <person name="Lindblad-Toh K."/>
        </authorList>
    </citation>
    <scope>NUCLEOTIDE SEQUENCE [LARGE SCALE GENOMIC DNA]</scope>
</reference>
<accession>A0A669C5Y1</accession>
<dbReference type="Gene3D" id="3.10.100.10">
    <property type="entry name" value="Mannose-Binding Protein A, subunit A"/>
    <property type="match status" value="2"/>
</dbReference>
<dbReference type="InterPro" id="IPR001304">
    <property type="entry name" value="C-type_lectin-like"/>
</dbReference>
<dbReference type="SUPFAM" id="SSF56436">
    <property type="entry name" value="C-type lectin-like"/>
    <property type="match status" value="2"/>
</dbReference>
<dbReference type="Pfam" id="PF00059">
    <property type="entry name" value="Lectin_C"/>
    <property type="match status" value="2"/>
</dbReference>
<organism evidence="4 5">
    <name type="scientific">Oreochromis niloticus</name>
    <name type="common">Nile tilapia</name>
    <name type="synonym">Tilapia nilotica</name>
    <dbReference type="NCBI Taxonomy" id="8128"/>
    <lineage>
        <taxon>Eukaryota</taxon>
        <taxon>Metazoa</taxon>
        <taxon>Chordata</taxon>
        <taxon>Craniata</taxon>
        <taxon>Vertebrata</taxon>
        <taxon>Euteleostomi</taxon>
        <taxon>Actinopterygii</taxon>
        <taxon>Neopterygii</taxon>
        <taxon>Teleostei</taxon>
        <taxon>Neoteleostei</taxon>
        <taxon>Acanthomorphata</taxon>
        <taxon>Ovalentaria</taxon>
        <taxon>Cichlomorphae</taxon>
        <taxon>Cichliformes</taxon>
        <taxon>Cichlidae</taxon>
        <taxon>African cichlids</taxon>
        <taxon>Pseudocrenilabrinae</taxon>
        <taxon>Oreochromini</taxon>
        <taxon>Oreochromis</taxon>
    </lineage>
</organism>
<evidence type="ECO:0000313" key="5">
    <source>
        <dbReference type="Proteomes" id="UP000005207"/>
    </source>
</evidence>
<keyword evidence="5" id="KW-1185">Reference proteome</keyword>
<gene>
    <name evidence="4" type="primary">LOC106098324</name>
</gene>
<dbReference type="InParanoid" id="A0A669C5Y1"/>
<evidence type="ECO:0000256" key="1">
    <source>
        <dbReference type="ARBA" id="ARBA00023157"/>
    </source>
</evidence>
<feature type="compositionally biased region" description="Basic and acidic residues" evidence="2">
    <location>
        <begin position="270"/>
        <end position="286"/>
    </location>
</feature>
<reference evidence="4" key="3">
    <citation type="submission" date="2025-09" db="UniProtKB">
        <authorList>
            <consortium name="Ensembl"/>
        </authorList>
    </citation>
    <scope>IDENTIFICATION</scope>
</reference>
<feature type="compositionally biased region" description="Polar residues" evidence="2">
    <location>
        <begin position="287"/>
        <end position="298"/>
    </location>
</feature>
<feature type="domain" description="C-type lectin" evidence="3">
    <location>
        <begin position="1"/>
        <end position="108"/>
    </location>
</feature>
<keyword evidence="1" id="KW-1015">Disulfide bond</keyword>
<dbReference type="InterPro" id="IPR018378">
    <property type="entry name" value="C-type_lectin_CS"/>
</dbReference>
<name>A0A669C5Y1_ORENI</name>
<dbReference type="PROSITE" id="PS00615">
    <property type="entry name" value="C_TYPE_LECTIN_1"/>
    <property type="match status" value="1"/>
</dbReference>
<dbReference type="PANTHER" id="PTHR45784">
    <property type="entry name" value="C-TYPE LECTIN DOMAIN FAMILY 20 MEMBER A-RELATED"/>
    <property type="match status" value="1"/>
</dbReference>
<protein>
    <recommendedName>
        <fullName evidence="3">C-type lectin domain-containing protein</fullName>
    </recommendedName>
</protein>